<dbReference type="GeneID" id="9831595"/>
<comment type="caution">
    <text evidence="5">The sequence shown here is derived from an EMBL/GenBank/DDBJ whole genome shotgun (WGS) entry which is preliminary data.</text>
</comment>
<accession>A0A090MES1</accession>
<protein>
    <submittedName>
        <fullName evidence="5">Ankyrin repeat</fullName>
    </submittedName>
</protein>
<dbReference type="PANTHER" id="PTHR24198:SF165">
    <property type="entry name" value="ANKYRIN REPEAT-CONTAINING PROTEIN-RELATED"/>
    <property type="match status" value="1"/>
</dbReference>
<keyword evidence="6" id="KW-1185">Reference proteome</keyword>
<reference evidence="6" key="1">
    <citation type="journal article" date="2006" name="Proc. Natl. Acad. Sci. U.S.A.">
        <title>Genome analysis of the smallest free-living eukaryote Ostreococcus tauri unveils many unique features.</title>
        <authorList>
            <person name="Derelle E."/>
            <person name="Ferraz C."/>
            <person name="Rombauts S."/>
            <person name="Rouze P."/>
            <person name="Worden A.Z."/>
            <person name="Robbens S."/>
            <person name="Partensky F."/>
            <person name="Degroeve S."/>
            <person name="Echeynie S."/>
            <person name="Cooke R."/>
            <person name="Saeys Y."/>
            <person name="Wuyts J."/>
            <person name="Jabbari K."/>
            <person name="Bowler C."/>
            <person name="Panaud O."/>
            <person name="Piegu B."/>
            <person name="Ball S.G."/>
            <person name="Ral J.-P."/>
            <person name="Bouget F.-Y."/>
            <person name="Piganeau G."/>
            <person name="De Baets B."/>
            <person name="Picard A."/>
            <person name="Delseny M."/>
            <person name="Demaille J."/>
            <person name="Van de Peer Y."/>
            <person name="Moreau H."/>
        </authorList>
    </citation>
    <scope>NUCLEOTIDE SEQUENCE [LARGE SCALE GENOMIC DNA]</scope>
    <source>
        <strain evidence="6">OTTH 0595 / CCAP 157/2 / RCC745</strain>
    </source>
</reference>
<feature type="repeat" description="ANK" evidence="3">
    <location>
        <begin position="267"/>
        <end position="299"/>
    </location>
</feature>
<feature type="repeat" description="ANK" evidence="3">
    <location>
        <begin position="234"/>
        <end position="266"/>
    </location>
</feature>
<reference evidence="5 6" key="2">
    <citation type="journal article" date="2014" name="BMC Genomics">
        <title>An improved genome of the model marine alga Ostreococcus tauri unfolds by assessing Illumina de novo assemblies.</title>
        <authorList>
            <person name="Blanc-Mathieu R."/>
            <person name="Verhelst B."/>
            <person name="Derelle E."/>
            <person name="Rombauts S."/>
            <person name="Bouget F.Y."/>
            <person name="Carre I."/>
            <person name="Chateau A."/>
            <person name="Eyre-Walker A."/>
            <person name="Grimsley N."/>
            <person name="Moreau H."/>
            <person name="Piegu B."/>
            <person name="Rivals E."/>
            <person name="Schackwitz W."/>
            <person name="Van de Peer Y."/>
            <person name="Piganeau G."/>
        </authorList>
    </citation>
    <scope>NUCLEOTIDE SEQUENCE [LARGE SCALE GENOMIC DNA]</scope>
    <source>
        <strain evidence="6">OTTH 0595 / CCAP 157/2 / RCC745</strain>
    </source>
</reference>
<evidence type="ECO:0000313" key="6">
    <source>
        <dbReference type="Proteomes" id="UP000009170"/>
    </source>
</evidence>
<dbReference type="PROSITE" id="PS50088">
    <property type="entry name" value="ANK_REPEAT"/>
    <property type="match status" value="3"/>
</dbReference>
<dbReference type="SUPFAM" id="SSF48403">
    <property type="entry name" value="Ankyrin repeat"/>
    <property type="match status" value="1"/>
</dbReference>
<feature type="compositionally biased region" description="Basic and acidic residues" evidence="4">
    <location>
        <begin position="67"/>
        <end position="87"/>
    </location>
</feature>
<dbReference type="KEGG" id="ota:OT_ostta08g02130"/>
<evidence type="ECO:0000256" key="2">
    <source>
        <dbReference type="ARBA" id="ARBA00023043"/>
    </source>
</evidence>
<gene>
    <name evidence="5" type="ORF">OT_ostta08g02130</name>
</gene>
<dbReference type="Pfam" id="PF12796">
    <property type="entry name" value="Ank_2"/>
    <property type="match status" value="1"/>
</dbReference>
<evidence type="ECO:0000256" key="1">
    <source>
        <dbReference type="ARBA" id="ARBA00022737"/>
    </source>
</evidence>
<dbReference type="InterPro" id="IPR002110">
    <property type="entry name" value="Ankyrin_rpt"/>
</dbReference>
<dbReference type="OrthoDB" id="496398at2759"/>
<dbReference type="SMART" id="SM00248">
    <property type="entry name" value="ANK"/>
    <property type="match status" value="4"/>
</dbReference>
<sequence length="338" mass="37036">MTCANASRPASRRSSSSRWRNARRVVVVTQSLLVIVLCSLCSVARAGGFGRSTLYHELRRTYGLGDRQPDAEHDDTAKEASETAEPEVEKPKNLLFVGARADHEELRAQFEKFPDHHDINAPLHRSGLTALKQAVILGNDTYVKTVIDLGADMNAKLLGGKAIHFNAGACGQRGSVPILKVLMSRGANATEESDAGYQAIHLASQGWKKYCVPYVKALLEYPGVDPNARRSVGNMTTPLHEAAHKSSWEMAKVLIDAGADVNAQDADGETPLHKAIRGDHVHCAWGLMQQGADIFITNKKGVDVESLAKLLRADYDTIQMFEQHKMGMARKYDGHDEL</sequence>
<organism evidence="5 6">
    <name type="scientific">Ostreococcus tauri</name>
    <name type="common">Marine green alga</name>
    <dbReference type="NCBI Taxonomy" id="70448"/>
    <lineage>
        <taxon>Eukaryota</taxon>
        <taxon>Viridiplantae</taxon>
        <taxon>Chlorophyta</taxon>
        <taxon>Mamiellophyceae</taxon>
        <taxon>Mamiellales</taxon>
        <taxon>Bathycoccaceae</taxon>
        <taxon>Ostreococcus</taxon>
    </lineage>
</organism>
<evidence type="ECO:0000313" key="5">
    <source>
        <dbReference type="EMBL" id="CEG01477.1"/>
    </source>
</evidence>
<feature type="repeat" description="ANK" evidence="3">
    <location>
        <begin position="126"/>
        <end position="158"/>
    </location>
</feature>
<dbReference type="PANTHER" id="PTHR24198">
    <property type="entry name" value="ANKYRIN REPEAT AND PROTEIN KINASE DOMAIN-CONTAINING PROTEIN"/>
    <property type="match status" value="1"/>
</dbReference>
<dbReference type="RefSeq" id="XP_022840980.1">
    <property type="nucleotide sequence ID" value="XM_022983576.1"/>
</dbReference>
<feature type="region of interest" description="Disordered" evidence="4">
    <location>
        <begin position="65"/>
        <end position="87"/>
    </location>
</feature>
<name>A0A090MES1_OSTTA</name>
<dbReference type="InterPro" id="IPR036770">
    <property type="entry name" value="Ankyrin_rpt-contain_sf"/>
</dbReference>
<dbReference type="EMBL" id="CAID01000008">
    <property type="protein sequence ID" value="CEG01477.1"/>
    <property type="molecule type" value="Genomic_DNA"/>
</dbReference>
<proteinExistence type="predicted"/>
<dbReference type="Gene3D" id="1.25.40.20">
    <property type="entry name" value="Ankyrin repeat-containing domain"/>
    <property type="match status" value="2"/>
</dbReference>
<dbReference type="PROSITE" id="PS50297">
    <property type="entry name" value="ANK_REP_REGION"/>
    <property type="match status" value="3"/>
</dbReference>
<evidence type="ECO:0000256" key="3">
    <source>
        <dbReference type="PROSITE-ProRule" id="PRU00023"/>
    </source>
</evidence>
<evidence type="ECO:0000256" key="4">
    <source>
        <dbReference type="SAM" id="MobiDB-lite"/>
    </source>
</evidence>
<keyword evidence="2 3" id="KW-0040">ANK repeat</keyword>
<dbReference type="STRING" id="70448.A0A090MES1"/>
<keyword evidence="1" id="KW-0677">Repeat</keyword>
<dbReference type="Proteomes" id="UP000009170">
    <property type="component" value="Unassembled WGS sequence"/>
</dbReference>
<dbReference type="AlphaFoldDB" id="A0A090MES1"/>
<dbReference type="InParanoid" id="A0A090MES1"/>